<gene>
    <name evidence="2" type="ORF">CHYS00102_LOCUS15994</name>
</gene>
<sequence>MLVQVGSVSVKKAAALVERFRTPRNMLEEICYSGGGVATTIADVANVKLRGSGALRVHVGRAAGWMIGSLLGVAETSSDVPKNNSKKSADVTQASKSTTSTTEINSTVAKETMIATVDAESDIVCIDDDDD</sequence>
<dbReference type="AlphaFoldDB" id="A0A7S1FUE1"/>
<evidence type="ECO:0000313" key="2">
    <source>
        <dbReference type="EMBL" id="CAD8888794.1"/>
    </source>
</evidence>
<proteinExistence type="predicted"/>
<evidence type="ECO:0000256" key="1">
    <source>
        <dbReference type="SAM" id="MobiDB-lite"/>
    </source>
</evidence>
<name>A0A7S1FUE1_9STRA</name>
<feature type="region of interest" description="Disordered" evidence="1">
    <location>
        <begin position="76"/>
        <end position="106"/>
    </location>
</feature>
<organism evidence="2">
    <name type="scientific">Corethron hystrix</name>
    <dbReference type="NCBI Taxonomy" id="216773"/>
    <lineage>
        <taxon>Eukaryota</taxon>
        <taxon>Sar</taxon>
        <taxon>Stramenopiles</taxon>
        <taxon>Ochrophyta</taxon>
        <taxon>Bacillariophyta</taxon>
        <taxon>Coscinodiscophyceae</taxon>
        <taxon>Corethrophycidae</taxon>
        <taxon>Corethrales</taxon>
        <taxon>Corethraceae</taxon>
        <taxon>Corethron</taxon>
    </lineage>
</organism>
<feature type="compositionally biased region" description="Polar residues" evidence="1">
    <location>
        <begin position="90"/>
        <end position="106"/>
    </location>
</feature>
<accession>A0A7S1FUE1</accession>
<protein>
    <submittedName>
        <fullName evidence="2">Uncharacterized protein</fullName>
    </submittedName>
</protein>
<dbReference type="EMBL" id="HBFR01022280">
    <property type="protein sequence ID" value="CAD8888794.1"/>
    <property type="molecule type" value="Transcribed_RNA"/>
</dbReference>
<reference evidence="2" key="1">
    <citation type="submission" date="2021-01" db="EMBL/GenBank/DDBJ databases">
        <authorList>
            <person name="Corre E."/>
            <person name="Pelletier E."/>
            <person name="Niang G."/>
            <person name="Scheremetjew M."/>
            <person name="Finn R."/>
            <person name="Kale V."/>
            <person name="Holt S."/>
            <person name="Cochrane G."/>
            <person name="Meng A."/>
            <person name="Brown T."/>
            <person name="Cohen L."/>
        </authorList>
    </citation>
    <scope>NUCLEOTIDE SEQUENCE</scope>
    <source>
        <strain evidence="2">308</strain>
    </source>
</reference>